<dbReference type="InterPro" id="IPR016181">
    <property type="entry name" value="Acyl_CoA_acyltransferase"/>
</dbReference>
<dbReference type="OrthoDB" id="9132139at2"/>
<feature type="domain" description="N-acetyltransferase" evidence="4">
    <location>
        <begin position="2"/>
        <end position="157"/>
    </location>
</feature>
<dbReference type="Pfam" id="PF13302">
    <property type="entry name" value="Acetyltransf_3"/>
    <property type="match status" value="1"/>
</dbReference>
<dbReference type="PANTHER" id="PTHR43792">
    <property type="entry name" value="GNAT FAMILY, PUTATIVE (AFU_ORTHOLOGUE AFUA_3G00765)-RELATED-RELATED"/>
    <property type="match status" value="1"/>
</dbReference>
<dbReference type="Gene3D" id="3.40.630.30">
    <property type="match status" value="1"/>
</dbReference>
<organism evidence="5 6">
    <name type="scientific">Streptomyces tubercidicus</name>
    <dbReference type="NCBI Taxonomy" id="47759"/>
    <lineage>
        <taxon>Bacteria</taxon>
        <taxon>Bacillati</taxon>
        <taxon>Actinomycetota</taxon>
        <taxon>Actinomycetes</taxon>
        <taxon>Kitasatosporales</taxon>
        <taxon>Streptomycetaceae</taxon>
        <taxon>Streptomyces</taxon>
    </lineage>
</organism>
<dbReference type="Proteomes" id="UP000431826">
    <property type="component" value="Unassembled WGS sequence"/>
</dbReference>
<evidence type="ECO:0000313" key="6">
    <source>
        <dbReference type="Proteomes" id="UP000431826"/>
    </source>
</evidence>
<protein>
    <submittedName>
        <fullName evidence="5">N-acetyltransferase</fullName>
    </submittedName>
</protein>
<evidence type="ECO:0000313" key="5">
    <source>
        <dbReference type="EMBL" id="GFE39709.1"/>
    </source>
</evidence>
<dbReference type="PROSITE" id="PS51186">
    <property type="entry name" value="GNAT"/>
    <property type="match status" value="1"/>
</dbReference>
<dbReference type="EMBL" id="BLIR01000001">
    <property type="protein sequence ID" value="GFE39709.1"/>
    <property type="molecule type" value="Genomic_DNA"/>
</dbReference>
<proteinExistence type="inferred from homology"/>
<sequence length="157" mass="17578">MIELRELTMDDAPALQRIYSGASLMYIERQALGIDEAVDLLTTTLTCARAVPRTRWAFGIAAGDDLLGMVRLRCRTERHASLSYLLREDSWGRGYATQAVADILRHAFTTTRIASISARHHPDNAASGRVLQKNEFIYWGIHNGWPLYGIHKPDAAP</sequence>
<reference evidence="5 6" key="1">
    <citation type="submission" date="2019-12" db="EMBL/GenBank/DDBJ databases">
        <title>Whole genome shotgun sequence of Streptomyces tubercidicus NBRC 13090.</title>
        <authorList>
            <person name="Ichikawa N."/>
            <person name="Kimura A."/>
            <person name="Kitahashi Y."/>
            <person name="Komaki H."/>
            <person name="Tamura T."/>
        </authorList>
    </citation>
    <scope>NUCLEOTIDE SEQUENCE [LARGE SCALE GENOMIC DNA]</scope>
    <source>
        <strain evidence="5 6">NBRC 13090</strain>
    </source>
</reference>
<gene>
    <name evidence="5" type="ORF">Stube_43820</name>
</gene>
<evidence type="ECO:0000256" key="3">
    <source>
        <dbReference type="ARBA" id="ARBA00038502"/>
    </source>
</evidence>
<evidence type="ECO:0000259" key="4">
    <source>
        <dbReference type="PROSITE" id="PS51186"/>
    </source>
</evidence>
<name>A0A640UV66_9ACTN</name>
<dbReference type="InterPro" id="IPR051531">
    <property type="entry name" value="N-acetyltransferase"/>
</dbReference>
<dbReference type="GO" id="GO:0016747">
    <property type="term" value="F:acyltransferase activity, transferring groups other than amino-acyl groups"/>
    <property type="evidence" value="ECO:0007669"/>
    <property type="project" value="InterPro"/>
</dbReference>
<dbReference type="GeneID" id="96285474"/>
<comment type="caution">
    <text evidence="5">The sequence shown here is derived from an EMBL/GenBank/DDBJ whole genome shotgun (WGS) entry which is preliminary data.</text>
</comment>
<keyword evidence="2" id="KW-0012">Acyltransferase</keyword>
<dbReference type="InterPro" id="IPR000182">
    <property type="entry name" value="GNAT_dom"/>
</dbReference>
<keyword evidence="1 5" id="KW-0808">Transferase</keyword>
<keyword evidence="6" id="KW-1185">Reference proteome</keyword>
<dbReference type="RefSeq" id="WP_159745728.1">
    <property type="nucleotide sequence ID" value="NZ_BLIR01000001.1"/>
</dbReference>
<dbReference type="SUPFAM" id="SSF55729">
    <property type="entry name" value="Acyl-CoA N-acyltransferases (Nat)"/>
    <property type="match status" value="1"/>
</dbReference>
<dbReference type="PANTHER" id="PTHR43792:SF8">
    <property type="entry name" value="[RIBOSOMAL PROTEIN US5]-ALANINE N-ACETYLTRANSFERASE"/>
    <property type="match status" value="1"/>
</dbReference>
<evidence type="ECO:0000256" key="2">
    <source>
        <dbReference type="ARBA" id="ARBA00023315"/>
    </source>
</evidence>
<dbReference type="AlphaFoldDB" id="A0A640UV66"/>
<comment type="similarity">
    <text evidence="3">Belongs to the acetyltransferase family. RimJ subfamily.</text>
</comment>
<evidence type="ECO:0000256" key="1">
    <source>
        <dbReference type="ARBA" id="ARBA00022679"/>
    </source>
</evidence>
<accession>A0A640UV66</accession>